<dbReference type="Gene3D" id="1.10.287.950">
    <property type="entry name" value="Methyl-accepting chemotaxis protein"/>
    <property type="match status" value="1"/>
</dbReference>
<protein>
    <submittedName>
        <fullName evidence="10">Chemotaxis protein</fullName>
    </submittedName>
</protein>
<evidence type="ECO:0000256" key="3">
    <source>
        <dbReference type="ARBA" id="ARBA00023224"/>
    </source>
</evidence>
<evidence type="ECO:0000256" key="7">
    <source>
        <dbReference type="SAM" id="Phobius"/>
    </source>
</evidence>
<keyword evidence="2" id="KW-1003">Cell membrane</keyword>
<evidence type="ECO:0000259" key="9">
    <source>
        <dbReference type="PROSITE" id="PS50192"/>
    </source>
</evidence>
<comment type="subcellular location">
    <subcellularLocation>
        <location evidence="1">Cell inner membrane</location>
        <topology evidence="1">Multi-pass membrane protein</topology>
    </subcellularLocation>
</comment>
<evidence type="ECO:0000256" key="1">
    <source>
        <dbReference type="ARBA" id="ARBA00004429"/>
    </source>
</evidence>
<gene>
    <name evidence="10" type="ORF">COB13_05985</name>
</gene>
<feature type="transmembrane region" description="Helical" evidence="7">
    <location>
        <begin position="41"/>
        <end position="61"/>
    </location>
</feature>
<evidence type="ECO:0000259" key="8">
    <source>
        <dbReference type="PROSITE" id="PS50111"/>
    </source>
</evidence>
<dbReference type="Pfam" id="PF00015">
    <property type="entry name" value="MCPsignal"/>
    <property type="match status" value="1"/>
</dbReference>
<accession>A0A2A4Z5U0</accession>
<dbReference type="SUPFAM" id="SSF58104">
    <property type="entry name" value="Methyl-accepting chemotaxis protein (MCP) signaling domain"/>
    <property type="match status" value="1"/>
</dbReference>
<name>A0A2A4Z5U0_9PROT</name>
<comment type="caution">
    <text evidence="10">The sequence shown here is derived from an EMBL/GenBank/DDBJ whole genome shotgun (WGS) entry which is preliminary data.</text>
</comment>
<dbReference type="GO" id="GO:0005886">
    <property type="term" value="C:plasma membrane"/>
    <property type="evidence" value="ECO:0007669"/>
    <property type="project" value="UniProtKB-SubCell"/>
</dbReference>
<evidence type="ECO:0000256" key="4">
    <source>
        <dbReference type="ARBA" id="ARBA00029447"/>
    </source>
</evidence>
<proteinExistence type="inferred from homology"/>
<dbReference type="SMART" id="SM00283">
    <property type="entry name" value="MA"/>
    <property type="match status" value="1"/>
</dbReference>
<evidence type="ECO:0000256" key="2">
    <source>
        <dbReference type="ARBA" id="ARBA00022519"/>
    </source>
</evidence>
<feature type="region of interest" description="Disordered" evidence="6">
    <location>
        <begin position="199"/>
        <end position="219"/>
    </location>
</feature>
<dbReference type="InterPro" id="IPR004089">
    <property type="entry name" value="MCPsignal_dom"/>
</dbReference>
<feature type="domain" description="T-SNARE coiled-coil homology" evidence="9">
    <location>
        <begin position="336"/>
        <end position="398"/>
    </location>
</feature>
<dbReference type="PROSITE" id="PS50192">
    <property type="entry name" value="T_SNARE"/>
    <property type="match status" value="1"/>
</dbReference>
<keyword evidence="7" id="KW-1133">Transmembrane helix</keyword>
<dbReference type="GO" id="GO:0007165">
    <property type="term" value="P:signal transduction"/>
    <property type="evidence" value="ECO:0007669"/>
    <property type="project" value="UniProtKB-KW"/>
</dbReference>
<evidence type="ECO:0000313" key="10">
    <source>
        <dbReference type="EMBL" id="PCJ02140.1"/>
    </source>
</evidence>
<feature type="transmembrane region" description="Helical" evidence="7">
    <location>
        <begin position="12"/>
        <end position="35"/>
    </location>
</feature>
<feature type="domain" description="Methyl-accepting transducer" evidence="8">
    <location>
        <begin position="170"/>
        <end position="423"/>
    </location>
</feature>
<reference key="1">
    <citation type="submission" date="2017-08" db="EMBL/GenBank/DDBJ databases">
        <title>A dynamic microbial community with high functional redundancy inhabits the cold, oxic subseafloor aquifer.</title>
        <authorList>
            <person name="Tully B.J."/>
            <person name="Wheat C.G."/>
            <person name="Glazer B.T."/>
            <person name="Huber J.A."/>
        </authorList>
    </citation>
    <scope>NUCLEOTIDE SEQUENCE [LARGE SCALE GENOMIC DNA]</scope>
</reference>
<dbReference type="PANTHER" id="PTHR32089">
    <property type="entry name" value="METHYL-ACCEPTING CHEMOTAXIS PROTEIN MCPB"/>
    <property type="match status" value="1"/>
</dbReference>
<keyword evidence="3 5" id="KW-0807">Transducer</keyword>
<dbReference type="AlphaFoldDB" id="A0A2A4Z5U0"/>
<dbReference type="EMBL" id="NVUS01000005">
    <property type="protein sequence ID" value="PCJ02140.1"/>
    <property type="molecule type" value="Genomic_DNA"/>
</dbReference>
<dbReference type="PANTHER" id="PTHR32089:SF112">
    <property type="entry name" value="LYSOZYME-LIKE PROTEIN-RELATED"/>
    <property type="match status" value="1"/>
</dbReference>
<comment type="similarity">
    <text evidence="4">Belongs to the methyl-accepting chemotaxis (MCP) protein family.</text>
</comment>
<dbReference type="InterPro" id="IPR000727">
    <property type="entry name" value="T_SNARE_dom"/>
</dbReference>
<evidence type="ECO:0000256" key="5">
    <source>
        <dbReference type="PROSITE-ProRule" id="PRU00284"/>
    </source>
</evidence>
<dbReference type="PROSITE" id="PS50111">
    <property type="entry name" value="CHEMOTAXIS_TRANSDUC_2"/>
    <property type="match status" value="1"/>
</dbReference>
<organism evidence="10">
    <name type="scientific">OCS116 cluster bacterium</name>
    <dbReference type="NCBI Taxonomy" id="2030921"/>
    <lineage>
        <taxon>Bacteria</taxon>
        <taxon>Pseudomonadati</taxon>
        <taxon>Pseudomonadota</taxon>
        <taxon>Alphaproteobacteria</taxon>
        <taxon>OCS116 cluster</taxon>
    </lineage>
</organism>
<sequence>MTNLSYLSKIKIFLSILILLVFSNFAVEVTSYISAPESTSLIVLGLSGVLLYVTGSIYIWFSKFNRDVSQAAQVALDVAGGNFESRITNIKDKGTGADFYWAINSLIDNADAYVRESSAAMAHVEQGKYYRTIMEDGLNGAYKSGASTINQAMNVMSDKISGFESITQGFEDNVEKVISKLSSASDDLDETAQKMDQVAGDTSNQASALNETASSTSRNVQTVSSATEELSSSISEISNQIEMSGTKIGQAVQEILTTENNMDELNKSVNIIGDVVALINDIANQTNLLALNATIEASRAGDAGKGFAVVANEVKALAAQTSKATTEISGLVNSIQNATKMSLDSFKTVSQSVNEVDEITQTISSSIEQQNIATGEIARSISEVSQGSDLVTENVIKVSNGAEVSQQSAAGLIQAAASISEQSGTLGDEVDRFLKEVRTAM</sequence>
<evidence type="ECO:0000256" key="6">
    <source>
        <dbReference type="SAM" id="MobiDB-lite"/>
    </source>
</evidence>
<keyword evidence="7" id="KW-0812">Transmembrane</keyword>
<keyword evidence="2" id="KW-0997">Cell inner membrane</keyword>
<keyword evidence="7" id="KW-0472">Membrane</keyword>
<feature type="compositionally biased region" description="Polar residues" evidence="6">
    <location>
        <begin position="200"/>
        <end position="219"/>
    </location>
</feature>
<reference evidence="10" key="2">
    <citation type="journal article" date="2018" name="ISME J.">
        <title>A dynamic microbial community with high functional redundancy inhabits the cold, oxic subseafloor aquifer.</title>
        <authorList>
            <person name="Tully B.J."/>
            <person name="Wheat C.G."/>
            <person name="Glazer B.T."/>
            <person name="Huber J.A."/>
        </authorList>
    </citation>
    <scope>NUCLEOTIDE SEQUENCE</scope>
    <source>
        <strain evidence="10">NORP83</strain>
    </source>
</reference>